<evidence type="ECO:0000313" key="3">
    <source>
        <dbReference type="Proteomes" id="UP001253595"/>
    </source>
</evidence>
<feature type="region of interest" description="Disordered" evidence="1">
    <location>
        <begin position="44"/>
        <end position="68"/>
    </location>
</feature>
<name>A0ABU1V2J7_9GAMM</name>
<gene>
    <name evidence="2" type="ORF">J2X05_003603</name>
</gene>
<dbReference type="EMBL" id="JAVDVX010000007">
    <property type="protein sequence ID" value="MDR7091568.1"/>
    <property type="molecule type" value="Genomic_DNA"/>
</dbReference>
<reference evidence="2 3" key="1">
    <citation type="submission" date="2023-07" db="EMBL/GenBank/DDBJ databases">
        <title>Sorghum-associated microbial communities from plants grown in Nebraska, USA.</title>
        <authorList>
            <person name="Schachtman D."/>
        </authorList>
    </citation>
    <scope>NUCLEOTIDE SEQUENCE [LARGE SCALE GENOMIC DNA]</scope>
    <source>
        <strain evidence="2 3">BE190</strain>
    </source>
</reference>
<sequence>MIKTRVIELFGLFRGRADYKGAGCDASAPNKSGHAKLRKCTEFTPKGANNTTPTVSVHQKATDNGINQ</sequence>
<comment type="caution">
    <text evidence="2">The sequence shown here is derived from an EMBL/GenBank/DDBJ whole genome shotgun (WGS) entry which is preliminary data.</text>
</comment>
<organism evidence="2 3">
    <name type="scientific">Cellvibrio fibrivorans</name>
    <dbReference type="NCBI Taxonomy" id="126350"/>
    <lineage>
        <taxon>Bacteria</taxon>
        <taxon>Pseudomonadati</taxon>
        <taxon>Pseudomonadota</taxon>
        <taxon>Gammaproteobacteria</taxon>
        <taxon>Cellvibrionales</taxon>
        <taxon>Cellvibrionaceae</taxon>
        <taxon>Cellvibrio</taxon>
    </lineage>
</organism>
<proteinExistence type="predicted"/>
<evidence type="ECO:0000256" key="1">
    <source>
        <dbReference type="SAM" id="MobiDB-lite"/>
    </source>
</evidence>
<accession>A0ABU1V2J7</accession>
<evidence type="ECO:0000313" key="2">
    <source>
        <dbReference type="EMBL" id="MDR7091568.1"/>
    </source>
</evidence>
<protein>
    <submittedName>
        <fullName evidence="2">Uncharacterized protein</fullName>
    </submittedName>
</protein>
<dbReference type="Proteomes" id="UP001253595">
    <property type="component" value="Unassembled WGS sequence"/>
</dbReference>
<keyword evidence="3" id="KW-1185">Reference proteome</keyword>
<feature type="compositionally biased region" description="Polar residues" evidence="1">
    <location>
        <begin position="47"/>
        <end position="68"/>
    </location>
</feature>